<protein>
    <submittedName>
        <fullName evidence="6">Uncharacterized protein</fullName>
    </submittedName>
</protein>
<evidence type="ECO:0000256" key="2">
    <source>
        <dbReference type="ARBA" id="ARBA00022771"/>
    </source>
</evidence>
<dbReference type="Pfam" id="PF05485">
    <property type="entry name" value="THAP"/>
    <property type="match status" value="1"/>
</dbReference>
<dbReference type="InterPro" id="IPR038441">
    <property type="entry name" value="THAP_Znf_sf"/>
</dbReference>
<proteinExistence type="predicted"/>
<keyword evidence="2" id="KW-0863">Zinc-finger</keyword>
<evidence type="ECO:0000313" key="7">
    <source>
        <dbReference type="Proteomes" id="UP000092462"/>
    </source>
</evidence>
<dbReference type="Proteomes" id="UP000092462">
    <property type="component" value="Unassembled WGS sequence"/>
</dbReference>
<sequence>MRCAVKNCKSENKPKKTTGKPPSFHSLPQNEDQRKIWLQRLDIDLNHLNTANIFICDLHFRPEDILKTRKSCKWKTFLRKGALPIEL</sequence>
<dbReference type="Gene3D" id="6.20.210.20">
    <property type="entry name" value="THAP domain"/>
    <property type="match status" value="1"/>
</dbReference>
<keyword evidence="7" id="KW-1185">Reference proteome</keyword>
<evidence type="ECO:0000313" key="6">
    <source>
        <dbReference type="EnsemblMetazoa" id="PPAI003995-PA"/>
    </source>
</evidence>
<feature type="region of interest" description="Disordered" evidence="5">
    <location>
        <begin position="1"/>
        <end position="28"/>
    </location>
</feature>
<dbReference type="SMART" id="SM00980">
    <property type="entry name" value="THAP"/>
    <property type="match status" value="1"/>
</dbReference>
<dbReference type="SUPFAM" id="SSF57716">
    <property type="entry name" value="Glucocorticoid receptor-like (DNA-binding domain)"/>
    <property type="match status" value="1"/>
</dbReference>
<organism evidence="6 7">
    <name type="scientific">Phlebotomus papatasi</name>
    <name type="common">Sandfly</name>
    <dbReference type="NCBI Taxonomy" id="29031"/>
    <lineage>
        <taxon>Eukaryota</taxon>
        <taxon>Metazoa</taxon>
        <taxon>Ecdysozoa</taxon>
        <taxon>Arthropoda</taxon>
        <taxon>Hexapoda</taxon>
        <taxon>Insecta</taxon>
        <taxon>Pterygota</taxon>
        <taxon>Neoptera</taxon>
        <taxon>Endopterygota</taxon>
        <taxon>Diptera</taxon>
        <taxon>Nematocera</taxon>
        <taxon>Psychodoidea</taxon>
        <taxon>Psychodidae</taxon>
        <taxon>Phlebotomus</taxon>
        <taxon>Phlebotomus</taxon>
    </lineage>
</organism>
<dbReference type="GO" id="GO:0003677">
    <property type="term" value="F:DNA binding"/>
    <property type="evidence" value="ECO:0007669"/>
    <property type="project" value="UniProtKB-UniRule"/>
</dbReference>
<name>A0A1B0GMU8_PHLPP</name>
<accession>A0A1B0GMU8</accession>
<dbReference type="EnsemblMetazoa" id="PPAI003995-RA">
    <property type="protein sequence ID" value="PPAI003995-PA"/>
    <property type="gene ID" value="PPAI003995"/>
</dbReference>
<dbReference type="VEuPathDB" id="VectorBase:PPAPM1_000496"/>
<evidence type="ECO:0000256" key="1">
    <source>
        <dbReference type="ARBA" id="ARBA00022723"/>
    </source>
</evidence>
<keyword evidence="4" id="KW-0238">DNA-binding</keyword>
<dbReference type="AlphaFoldDB" id="A0A1B0GMU8"/>
<dbReference type="PROSITE" id="PS50950">
    <property type="entry name" value="ZF_THAP"/>
    <property type="match status" value="1"/>
</dbReference>
<dbReference type="EMBL" id="AJVK01004166">
    <property type="status" value="NOT_ANNOTATED_CDS"/>
    <property type="molecule type" value="Genomic_DNA"/>
</dbReference>
<reference evidence="6" key="1">
    <citation type="submission" date="2022-08" db="UniProtKB">
        <authorList>
            <consortium name="EnsemblMetazoa"/>
        </authorList>
    </citation>
    <scope>IDENTIFICATION</scope>
    <source>
        <strain evidence="6">Israel</strain>
    </source>
</reference>
<dbReference type="VEuPathDB" id="VectorBase:PPAI003995"/>
<evidence type="ECO:0000256" key="4">
    <source>
        <dbReference type="ARBA" id="ARBA00023125"/>
    </source>
</evidence>
<evidence type="ECO:0000256" key="5">
    <source>
        <dbReference type="SAM" id="MobiDB-lite"/>
    </source>
</evidence>
<dbReference type="SMART" id="SM00692">
    <property type="entry name" value="DM3"/>
    <property type="match status" value="1"/>
</dbReference>
<dbReference type="GO" id="GO:0008270">
    <property type="term" value="F:zinc ion binding"/>
    <property type="evidence" value="ECO:0007669"/>
    <property type="project" value="UniProtKB-KW"/>
</dbReference>
<keyword evidence="3" id="KW-0862">Zinc</keyword>
<keyword evidence="1" id="KW-0479">Metal-binding</keyword>
<dbReference type="InterPro" id="IPR006612">
    <property type="entry name" value="THAP_Znf"/>
</dbReference>
<evidence type="ECO:0000256" key="3">
    <source>
        <dbReference type="ARBA" id="ARBA00022833"/>
    </source>
</evidence>